<evidence type="ECO:0000256" key="1">
    <source>
        <dbReference type="SAM" id="MobiDB-lite"/>
    </source>
</evidence>
<feature type="compositionally biased region" description="Low complexity" evidence="1">
    <location>
        <begin position="104"/>
        <end position="129"/>
    </location>
</feature>
<evidence type="ECO:0000256" key="2">
    <source>
        <dbReference type="SAM" id="Phobius"/>
    </source>
</evidence>
<gene>
    <name evidence="4" type="ORF">NSE01_33120</name>
</gene>
<organism evidence="4 5">
    <name type="scientific">Novosphingobium sediminis</name>
    <dbReference type="NCBI Taxonomy" id="707214"/>
    <lineage>
        <taxon>Bacteria</taxon>
        <taxon>Pseudomonadati</taxon>
        <taxon>Pseudomonadota</taxon>
        <taxon>Alphaproteobacteria</taxon>
        <taxon>Sphingomonadales</taxon>
        <taxon>Sphingomonadaceae</taxon>
        <taxon>Novosphingobium</taxon>
    </lineage>
</organism>
<feature type="compositionally biased region" description="Gly residues" evidence="1">
    <location>
        <begin position="130"/>
        <end position="152"/>
    </location>
</feature>
<evidence type="ECO:0000259" key="3">
    <source>
        <dbReference type="Pfam" id="PF03544"/>
    </source>
</evidence>
<dbReference type="GO" id="GO:0055085">
    <property type="term" value="P:transmembrane transport"/>
    <property type="evidence" value="ECO:0007669"/>
    <property type="project" value="InterPro"/>
</dbReference>
<dbReference type="Pfam" id="PF03544">
    <property type="entry name" value="TonB_C"/>
    <property type="match status" value="1"/>
</dbReference>
<keyword evidence="2" id="KW-0812">Transmembrane</keyword>
<dbReference type="SUPFAM" id="SSF74653">
    <property type="entry name" value="TolA/TonB C-terminal domain"/>
    <property type="match status" value="1"/>
</dbReference>
<dbReference type="RefSeq" id="WP_147160790.1">
    <property type="nucleotide sequence ID" value="NZ_BJYR01000022.1"/>
</dbReference>
<dbReference type="Gene3D" id="3.30.1150.10">
    <property type="match status" value="1"/>
</dbReference>
<comment type="caution">
    <text evidence="4">The sequence shown here is derived from an EMBL/GenBank/DDBJ whole genome shotgun (WGS) entry which is preliminary data.</text>
</comment>
<feature type="compositionally biased region" description="Pro residues" evidence="1">
    <location>
        <begin position="63"/>
        <end position="80"/>
    </location>
</feature>
<proteinExistence type="predicted"/>
<feature type="region of interest" description="Disordered" evidence="1">
    <location>
        <begin position="61"/>
        <end position="154"/>
    </location>
</feature>
<keyword evidence="5" id="KW-1185">Reference proteome</keyword>
<protein>
    <recommendedName>
        <fullName evidence="3">TonB C-terminal domain-containing protein</fullName>
    </recommendedName>
</protein>
<reference evidence="4 5" key="1">
    <citation type="submission" date="2019-07" db="EMBL/GenBank/DDBJ databases">
        <title>Whole genome shotgun sequence of Novosphingobium sediminis NBRC 106119.</title>
        <authorList>
            <person name="Hosoyama A."/>
            <person name="Uohara A."/>
            <person name="Ohji S."/>
            <person name="Ichikawa N."/>
        </authorList>
    </citation>
    <scope>NUCLEOTIDE SEQUENCE [LARGE SCALE GENOMIC DNA]</scope>
    <source>
        <strain evidence="4 5">NBRC 106119</strain>
    </source>
</reference>
<name>A0A512AP47_9SPHN</name>
<evidence type="ECO:0000313" key="5">
    <source>
        <dbReference type="Proteomes" id="UP000321464"/>
    </source>
</evidence>
<keyword evidence="2" id="KW-0472">Membrane</keyword>
<feature type="transmembrane region" description="Helical" evidence="2">
    <location>
        <begin position="21"/>
        <end position="43"/>
    </location>
</feature>
<evidence type="ECO:0000313" key="4">
    <source>
        <dbReference type="EMBL" id="GEO01480.1"/>
    </source>
</evidence>
<sequence>MKTGPASTRFSDRPALSRRTRLWLLLVVAVLHVGLGFAIFTGLASGAITIIQNAATAAYSVPLDPPPPPPPPANPVPTPEPAGDEGAAARRAKPKPIAAPPARIPNKAMTAAPAASTGDATRSGATSAGAGTGGGANGTGTGSGGNGDGAGSGASRAVKIAGDITATRDYSARTRNLRLGKSVIVVLTVGTDGRVHGCRIHQASPDPEADAITCRLATDRFRFRPATDRAGNPITSEFGWQQRWFAP</sequence>
<dbReference type="OrthoDB" id="7390536at2"/>
<accession>A0A512AP47</accession>
<dbReference type="AlphaFoldDB" id="A0A512AP47"/>
<feature type="domain" description="TonB C-terminal" evidence="3">
    <location>
        <begin position="169"/>
        <end position="238"/>
    </location>
</feature>
<dbReference type="InterPro" id="IPR037682">
    <property type="entry name" value="TonB_C"/>
</dbReference>
<dbReference type="EMBL" id="BJYR01000022">
    <property type="protein sequence ID" value="GEO01480.1"/>
    <property type="molecule type" value="Genomic_DNA"/>
</dbReference>
<dbReference type="Proteomes" id="UP000321464">
    <property type="component" value="Unassembled WGS sequence"/>
</dbReference>
<keyword evidence="2" id="KW-1133">Transmembrane helix</keyword>